<dbReference type="PROSITE" id="PS00455">
    <property type="entry name" value="AMP_BINDING"/>
    <property type="match status" value="1"/>
</dbReference>
<dbReference type="PANTHER" id="PTHR45527">
    <property type="entry name" value="NONRIBOSOMAL PEPTIDE SYNTHETASE"/>
    <property type="match status" value="1"/>
</dbReference>
<keyword evidence="2" id="KW-0597">Phosphoprotein</keyword>
<dbReference type="NCBIfam" id="TIGR01733">
    <property type="entry name" value="AA-adenyl-dom"/>
    <property type="match status" value="1"/>
</dbReference>
<feature type="non-terminal residue" evidence="5">
    <location>
        <position position="493"/>
    </location>
</feature>
<evidence type="ECO:0000259" key="4">
    <source>
        <dbReference type="Pfam" id="PF13193"/>
    </source>
</evidence>
<dbReference type="InterPro" id="IPR025110">
    <property type="entry name" value="AMP-bd_C"/>
</dbReference>
<dbReference type="CDD" id="cd05930">
    <property type="entry name" value="A_NRPS"/>
    <property type="match status" value="1"/>
</dbReference>
<dbReference type="GO" id="GO:0044550">
    <property type="term" value="P:secondary metabolite biosynthetic process"/>
    <property type="evidence" value="ECO:0007669"/>
    <property type="project" value="TreeGrafter"/>
</dbReference>
<keyword evidence="6" id="KW-1185">Reference proteome</keyword>
<dbReference type="FunFam" id="3.30.300.30:FF:000010">
    <property type="entry name" value="Enterobactin synthetase component F"/>
    <property type="match status" value="1"/>
</dbReference>
<feature type="domain" description="AMP-binding enzyme C-terminal" evidence="4">
    <location>
        <begin position="386"/>
        <end position="459"/>
    </location>
</feature>
<organism evidence="5 6">
    <name type="scientific">Entomortierella chlamydospora</name>
    <dbReference type="NCBI Taxonomy" id="101097"/>
    <lineage>
        <taxon>Eukaryota</taxon>
        <taxon>Fungi</taxon>
        <taxon>Fungi incertae sedis</taxon>
        <taxon>Mucoromycota</taxon>
        <taxon>Mortierellomycotina</taxon>
        <taxon>Mortierellomycetes</taxon>
        <taxon>Mortierellales</taxon>
        <taxon>Mortierellaceae</taxon>
        <taxon>Entomortierella</taxon>
    </lineage>
</organism>
<evidence type="ECO:0000256" key="2">
    <source>
        <dbReference type="ARBA" id="ARBA00022553"/>
    </source>
</evidence>
<accession>A0A9P6MEV1</accession>
<dbReference type="InterPro" id="IPR000873">
    <property type="entry name" value="AMP-dep_synth/lig_dom"/>
</dbReference>
<dbReference type="PANTHER" id="PTHR45527:SF1">
    <property type="entry name" value="FATTY ACID SYNTHASE"/>
    <property type="match status" value="1"/>
</dbReference>
<sequence length="493" mass="53976">MSYGELNVRANGLAHSLIGLGVKPDSLVAICVDRSLPMVIGILAILKAGGAYVPLDPSFASERLHDILIDASPSILVADGAGIAALGPSISESIVVIDPNVMLEMPTENPHVPELTTEHLAYVIYTSGSTGKPKGVMIEHQGVTNLVMSRPSVFGVGPSSRILQFFSFSFDGSVHDIWSALCFGGSLHVLPDHARQDRSQLWSYLEEHAITHVLIAPAVLQDCKDLTPLSTKLNITLGGEALSSDLLMSLRRLVPYGSIANDYGPTETTVDAILWKCPDNFDGEIIPIGRPHPNKRAYVLDSYRRLIPMGVTGELYIAGAGVARGYLNRPDLTEKVFLPDPFTKTNGLRMYKTGDLVRCLPSGDLIFLSRNDRQVKVRGFRIELGEIETHLTQHPIVREAVVVALDEGPTKRLVAYVVADTTEELAYLLREYISSKLPEYMIPTAFVRLDALPLTPNGKLDRRALPEPERDAFVSQVYEEPHGEVEKALATIW</sequence>
<dbReference type="GO" id="GO:0005737">
    <property type="term" value="C:cytoplasm"/>
    <property type="evidence" value="ECO:0007669"/>
    <property type="project" value="TreeGrafter"/>
</dbReference>
<dbReference type="PRINTS" id="PR00154">
    <property type="entry name" value="AMPBINDING"/>
</dbReference>
<proteinExistence type="predicted"/>
<feature type="domain" description="AMP-dependent synthetase/ligase" evidence="3">
    <location>
        <begin position="1"/>
        <end position="327"/>
    </location>
</feature>
<evidence type="ECO:0000259" key="3">
    <source>
        <dbReference type="Pfam" id="PF00501"/>
    </source>
</evidence>
<evidence type="ECO:0008006" key="7">
    <source>
        <dbReference type="Google" id="ProtNLM"/>
    </source>
</evidence>
<keyword evidence="1" id="KW-0596">Phosphopantetheine</keyword>
<dbReference type="Pfam" id="PF00501">
    <property type="entry name" value="AMP-binding"/>
    <property type="match status" value="1"/>
</dbReference>
<evidence type="ECO:0000256" key="1">
    <source>
        <dbReference type="ARBA" id="ARBA00022450"/>
    </source>
</evidence>
<comment type="caution">
    <text evidence="5">The sequence shown here is derived from an EMBL/GenBank/DDBJ whole genome shotgun (WGS) entry which is preliminary data.</text>
</comment>
<dbReference type="SUPFAM" id="SSF56801">
    <property type="entry name" value="Acetyl-CoA synthetase-like"/>
    <property type="match status" value="1"/>
</dbReference>
<dbReference type="InterPro" id="IPR010071">
    <property type="entry name" value="AA_adenyl_dom"/>
</dbReference>
<gene>
    <name evidence="5" type="ORF">BGZ80_007620</name>
</gene>
<dbReference type="EMBL" id="JAAAID010003932">
    <property type="protein sequence ID" value="KAF9995051.1"/>
    <property type="molecule type" value="Genomic_DNA"/>
</dbReference>
<dbReference type="Gene3D" id="3.40.50.980">
    <property type="match status" value="2"/>
</dbReference>
<dbReference type="AlphaFoldDB" id="A0A9P6MEV1"/>
<reference evidence="5" key="1">
    <citation type="journal article" date="2020" name="Fungal Divers.">
        <title>Resolving the Mortierellaceae phylogeny through synthesis of multi-gene phylogenetics and phylogenomics.</title>
        <authorList>
            <person name="Vandepol N."/>
            <person name="Liber J."/>
            <person name="Desiro A."/>
            <person name="Na H."/>
            <person name="Kennedy M."/>
            <person name="Barry K."/>
            <person name="Grigoriev I.V."/>
            <person name="Miller A.N."/>
            <person name="O'Donnell K."/>
            <person name="Stajich J.E."/>
            <person name="Bonito G."/>
        </authorList>
    </citation>
    <scope>NUCLEOTIDE SEQUENCE</scope>
    <source>
        <strain evidence="5">NRRL 2769</strain>
    </source>
</reference>
<dbReference type="FunFam" id="3.40.50.980:FF:000001">
    <property type="entry name" value="Non-ribosomal peptide synthetase"/>
    <property type="match status" value="1"/>
</dbReference>
<name>A0A9P6MEV1_9FUNG</name>
<dbReference type="Pfam" id="PF13193">
    <property type="entry name" value="AMP-binding_C"/>
    <property type="match status" value="1"/>
</dbReference>
<dbReference type="InterPro" id="IPR020845">
    <property type="entry name" value="AMP-binding_CS"/>
</dbReference>
<dbReference type="Proteomes" id="UP000703661">
    <property type="component" value="Unassembled WGS sequence"/>
</dbReference>
<dbReference type="InterPro" id="IPR020459">
    <property type="entry name" value="AMP-binding"/>
</dbReference>
<dbReference type="Gene3D" id="2.30.38.10">
    <property type="entry name" value="Luciferase, Domain 3"/>
    <property type="match status" value="1"/>
</dbReference>
<evidence type="ECO:0000313" key="6">
    <source>
        <dbReference type="Proteomes" id="UP000703661"/>
    </source>
</evidence>
<evidence type="ECO:0000313" key="5">
    <source>
        <dbReference type="EMBL" id="KAF9995051.1"/>
    </source>
</evidence>
<dbReference type="Gene3D" id="3.30.300.30">
    <property type="match status" value="1"/>
</dbReference>
<protein>
    <recommendedName>
        <fullName evidence="7">Amino acid adenylation domain-containing protein</fullName>
    </recommendedName>
</protein>
<dbReference type="GO" id="GO:0043041">
    <property type="term" value="P:amino acid activation for nonribosomal peptide biosynthetic process"/>
    <property type="evidence" value="ECO:0007669"/>
    <property type="project" value="TreeGrafter"/>
</dbReference>
<dbReference type="GO" id="GO:0031177">
    <property type="term" value="F:phosphopantetheine binding"/>
    <property type="evidence" value="ECO:0007669"/>
    <property type="project" value="TreeGrafter"/>
</dbReference>
<dbReference type="FunFam" id="2.30.38.10:FF:000001">
    <property type="entry name" value="Non-ribosomal peptide synthetase PvdI"/>
    <property type="match status" value="1"/>
</dbReference>
<dbReference type="InterPro" id="IPR045851">
    <property type="entry name" value="AMP-bd_C_sf"/>
</dbReference>